<evidence type="ECO:0000313" key="1">
    <source>
        <dbReference type="EMBL" id="PNR30928.1"/>
    </source>
</evidence>
<dbReference type="EMBL" id="ABEU02000022">
    <property type="protein sequence ID" value="PNR30928.1"/>
    <property type="molecule type" value="Genomic_DNA"/>
</dbReference>
<dbReference type="EnsemblPlants" id="Pp3c22_17099V3.1">
    <property type="protein sequence ID" value="Pp3c22_17099V3.1"/>
    <property type="gene ID" value="Pp3c22_17099"/>
</dbReference>
<dbReference type="AlphaFoldDB" id="A0A2K1INU7"/>
<accession>A0A2K1INU7</accession>
<reference evidence="1 3" key="2">
    <citation type="journal article" date="2018" name="Plant J.">
        <title>The Physcomitrella patens chromosome-scale assembly reveals moss genome structure and evolution.</title>
        <authorList>
            <person name="Lang D."/>
            <person name="Ullrich K.K."/>
            <person name="Murat F."/>
            <person name="Fuchs J."/>
            <person name="Jenkins J."/>
            <person name="Haas F.B."/>
            <person name="Piednoel M."/>
            <person name="Gundlach H."/>
            <person name="Van Bel M."/>
            <person name="Meyberg R."/>
            <person name="Vives C."/>
            <person name="Morata J."/>
            <person name="Symeonidi A."/>
            <person name="Hiss M."/>
            <person name="Muchero W."/>
            <person name="Kamisugi Y."/>
            <person name="Saleh O."/>
            <person name="Blanc G."/>
            <person name="Decker E.L."/>
            <person name="van Gessel N."/>
            <person name="Grimwood J."/>
            <person name="Hayes R.D."/>
            <person name="Graham S.W."/>
            <person name="Gunter L.E."/>
            <person name="McDaniel S.F."/>
            <person name="Hoernstein S.N.W."/>
            <person name="Larsson A."/>
            <person name="Li F.W."/>
            <person name="Perroud P.F."/>
            <person name="Phillips J."/>
            <person name="Ranjan P."/>
            <person name="Rokshar D.S."/>
            <person name="Rothfels C.J."/>
            <person name="Schneider L."/>
            <person name="Shu S."/>
            <person name="Stevenson D.W."/>
            <person name="Thummler F."/>
            <person name="Tillich M."/>
            <person name="Villarreal Aguilar J.C."/>
            <person name="Widiez T."/>
            <person name="Wong G.K."/>
            <person name="Wymore A."/>
            <person name="Zhang Y."/>
            <person name="Zimmer A.D."/>
            <person name="Quatrano R.S."/>
            <person name="Mayer K.F.X."/>
            <person name="Goodstein D."/>
            <person name="Casacuberta J.M."/>
            <person name="Vandepoele K."/>
            <person name="Reski R."/>
            <person name="Cuming A.C."/>
            <person name="Tuskan G.A."/>
            <person name="Maumus F."/>
            <person name="Salse J."/>
            <person name="Schmutz J."/>
            <person name="Rensing S.A."/>
        </authorList>
    </citation>
    <scope>NUCLEOTIDE SEQUENCE [LARGE SCALE GENOMIC DNA]</scope>
    <source>
        <strain evidence="2 3">cv. Gransden 2004</strain>
    </source>
</reference>
<evidence type="ECO:0000313" key="3">
    <source>
        <dbReference type="Proteomes" id="UP000006727"/>
    </source>
</evidence>
<dbReference type="Proteomes" id="UP000006727">
    <property type="component" value="Chromosome 22"/>
</dbReference>
<keyword evidence="3" id="KW-1185">Reference proteome</keyword>
<sequence>MNEFSGHPTWSKRHRYGQTVSFRMDKLHQYGNTRMAYKSETTSVALRGTCFLGPLETPMLAVVLLSCEASHCCACLLATWGPGPLHHAHDENAVSRSAVSVLIDRWFRSGFTDVRSSDAHLTPLFV</sequence>
<proteinExistence type="predicted"/>
<organism evidence="1">
    <name type="scientific">Physcomitrium patens</name>
    <name type="common">Spreading-leaved earth moss</name>
    <name type="synonym">Physcomitrella patens</name>
    <dbReference type="NCBI Taxonomy" id="3218"/>
    <lineage>
        <taxon>Eukaryota</taxon>
        <taxon>Viridiplantae</taxon>
        <taxon>Streptophyta</taxon>
        <taxon>Embryophyta</taxon>
        <taxon>Bryophyta</taxon>
        <taxon>Bryophytina</taxon>
        <taxon>Bryopsida</taxon>
        <taxon>Funariidae</taxon>
        <taxon>Funariales</taxon>
        <taxon>Funariaceae</taxon>
        <taxon>Physcomitrium</taxon>
    </lineage>
</organism>
<name>A0A2K1INU7_PHYPA</name>
<reference evidence="2" key="3">
    <citation type="submission" date="2020-12" db="UniProtKB">
        <authorList>
            <consortium name="EnsemblPlants"/>
        </authorList>
    </citation>
    <scope>IDENTIFICATION</scope>
</reference>
<dbReference type="Gramene" id="Pp3c22_17099V3.1">
    <property type="protein sequence ID" value="Pp3c22_17099V3.1"/>
    <property type="gene ID" value="Pp3c22_17099"/>
</dbReference>
<evidence type="ECO:0000313" key="2">
    <source>
        <dbReference type="EnsemblPlants" id="Pp3c22_17099V3.1"/>
    </source>
</evidence>
<reference evidence="1 3" key="1">
    <citation type="journal article" date="2008" name="Science">
        <title>The Physcomitrella genome reveals evolutionary insights into the conquest of land by plants.</title>
        <authorList>
            <person name="Rensing S."/>
            <person name="Lang D."/>
            <person name="Zimmer A."/>
            <person name="Terry A."/>
            <person name="Salamov A."/>
            <person name="Shapiro H."/>
            <person name="Nishiyama T."/>
            <person name="Perroud P.-F."/>
            <person name="Lindquist E."/>
            <person name="Kamisugi Y."/>
            <person name="Tanahashi T."/>
            <person name="Sakakibara K."/>
            <person name="Fujita T."/>
            <person name="Oishi K."/>
            <person name="Shin-I T."/>
            <person name="Kuroki Y."/>
            <person name="Toyoda A."/>
            <person name="Suzuki Y."/>
            <person name="Hashimoto A."/>
            <person name="Yamaguchi K."/>
            <person name="Sugano A."/>
            <person name="Kohara Y."/>
            <person name="Fujiyama A."/>
            <person name="Anterola A."/>
            <person name="Aoki S."/>
            <person name="Ashton N."/>
            <person name="Barbazuk W.B."/>
            <person name="Barker E."/>
            <person name="Bennetzen J."/>
            <person name="Bezanilla M."/>
            <person name="Blankenship R."/>
            <person name="Cho S.H."/>
            <person name="Dutcher S."/>
            <person name="Estelle M."/>
            <person name="Fawcett J.A."/>
            <person name="Gundlach H."/>
            <person name="Hanada K."/>
            <person name="Heyl A."/>
            <person name="Hicks K.A."/>
            <person name="Hugh J."/>
            <person name="Lohr M."/>
            <person name="Mayer K."/>
            <person name="Melkozernov A."/>
            <person name="Murata T."/>
            <person name="Nelson D."/>
            <person name="Pils B."/>
            <person name="Prigge M."/>
            <person name="Reiss B."/>
            <person name="Renner T."/>
            <person name="Rombauts S."/>
            <person name="Rushton P."/>
            <person name="Sanderfoot A."/>
            <person name="Schween G."/>
            <person name="Shiu S.-H."/>
            <person name="Stueber K."/>
            <person name="Theodoulou F.L."/>
            <person name="Tu H."/>
            <person name="Van de Peer Y."/>
            <person name="Verrier P.J."/>
            <person name="Waters E."/>
            <person name="Wood A."/>
            <person name="Yang L."/>
            <person name="Cove D."/>
            <person name="Cuming A."/>
            <person name="Hasebe M."/>
            <person name="Lucas S."/>
            <person name="Mishler D.B."/>
            <person name="Reski R."/>
            <person name="Grigoriev I."/>
            <person name="Quatrano R.S."/>
            <person name="Boore J.L."/>
        </authorList>
    </citation>
    <scope>NUCLEOTIDE SEQUENCE [LARGE SCALE GENOMIC DNA]</scope>
    <source>
        <strain evidence="2 3">cv. Gransden 2004</strain>
    </source>
</reference>
<gene>
    <name evidence="1" type="ORF">PHYPA_027244</name>
</gene>
<protein>
    <submittedName>
        <fullName evidence="1 2">Uncharacterized protein</fullName>
    </submittedName>
</protein>
<dbReference type="InParanoid" id="A0A2K1INU7"/>